<dbReference type="InParanoid" id="A0A2J6SZJ9"/>
<evidence type="ECO:0000256" key="2">
    <source>
        <dbReference type="SAM" id="SignalP"/>
    </source>
</evidence>
<feature type="chain" id="PRO_5014400303" description="Extracellular membrane protein CFEM domain-containing protein" evidence="2">
    <location>
        <begin position="22"/>
        <end position="765"/>
    </location>
</feature>
<dbReference type="RefSeq" id="XP_024733114.1">
    <property type="nucleotide sequence ID" value="XM_024883500.1"/>
</dbReference>
<keyword evidence="4" id="KW-1185">Reference proteome</keyword>
<evidence type="ECO:0000256" key="1">
    <source>
        <dbReference type="SAM" id="MobiDB-lite"/>
    </source>
</evidence>
<organism evidence="3 4">
    <name type="scientific">Hyaloscypha bicolor E</name>
    <dbReference type="NCBI Taxonomy" id="1095630"/>
    <lineage>
        <taxon>Eukaryota</taxon>
        <taxon>Fungi</taxon>
        <taxon>Dikarya</taxon>
        <taxon>Ascomycota</taxon>
        <taxon>Pezizomycotina</taxon>
        <taxon>Leotiomycetes</taxon>
        <taxon>Helotiales</taxon>
        <taxon>Hyaloscyphaceae</taxon>
        <taxon>Hyaloscypha</taxon>
        <taxon>Hyaloscypha bicolor</taxon>
    </lineage>
</organism>
<dbReference type="AlphaFoldDB" id="A0A2J6SZJ9"/>
<feature type="compositionally biased region" description="Low complexity" evidence="1">
    <location>
        <begin position="267"/>
        <end position="278"/>
    </location>
</feature>
<dbReference type="EMBL" id="KZ613848">
    <property type="protein sequence ID" value="PMD56210.1"/>
    <property type="molecule type" value="Genomic_DNA"/>
</dbReference>
<gene>
    <name evidence="3" type="ORF">K444DRAFT_632634</name>
</gene>
<protein>
    <recommendedName>
        <fullName evidence="5">Extracellular membrane protein CFEM domain-containing protein</fullName>
    </recommendedName>
</protein>
<evidence type="ECO:0008006" key="5">
    <source>
        <dbReference type="Google" id="ProtNLM"/>
    </source>
</evidence>
<dbReference type="GeneID" id="36591577"/>
<feature type="signal peptide" evidence="2">
    <location>
        <begin position="1"/>
        <end position="21"/>
    </location>
</feature>
<keyword evidence="2" id="KW-0732">Signal</keyword>
<sequence length="765" mass="80209">MRVTAVFLLVAALVTLPFTSASPANLALRQSPAIISCTQNADCKAAVSYWNDCQTATVIGLPQVPHSEQRNCLCETGQGASPFHPDWYSKLTSCIQCVDNASGFHNNVLSPLQALHVNFCSTGLLGYGDFVAQAHNIAANAGFPLQLPEAILVSTQSDILSVPPTPSATSSSKTCEVSNPGKTSTYTAQATTLSPVPVAQGCNYDNCLRQAIRSEDVVIPFCKAYTTAVQTSTAGYPTYVSMCNNQPKSISSACTCLLSAQTPTQSATSTQSQIPTQSHASSNGGIATSKPAPQPSTHYHTLWITTFFYTTRTEGGHSSTALGASSPSCTTPPGTSSTLPVVMSSSTTIPTKSFTSVGTSGSTMVQSPTPVSTMRSSSVTHSSTALGTLSTSAITKSLSVAPSPSTSSSTAPTSTTWVTLPASDGMKACAASKDCVTANSFYYQCLNAQSNGNQTGSWNCLCKTNFDGWKSSVLGCAACIAMNLPANPSGNAPSNELVSAMTTTVNFFCNQTNPAVLVQSMAGLDRVGLYLTNIYESPIDFFGMTLLDAPPASIRIPTSIVPSSTTTITTIVTVVPIPATTSPSSLVAPSGSGTSTGIHTTLSTQTTSASLITPTWITFPPTQAMLQCQAKDCQPAQQVFNGCIFIDPNTTNEGPIFDCFCTRQKDLWKSALSNCTKCIAAALPAHNPATGEYQATALNSQTEFARSLYCNQSELFMSTRALQTLGNFGNAVTTAFQLPINFFGMTLLPGPIVGKRNIRLQDFQT</sequence>
<feature type="region of interest" description="Disordered" evidence="1">
    <location>
        <begin position="267"/>
        <end position="295"/>
    </location>
</feature>
<reference evidence="3 4" key="1">
    <citation type="submission" date="2016-04" db="EMBL/GenBank/DDBJ databases">
        <title>A degradative enzymes factory behind the ericoid mycorrhizal symbiosis.</title>
        <authorList>
            <consortium name="DOE Joint Genome Institute"/>
            <person name="Martino E."/>
            <person name="Morin E."/>
            <person name="Grelet G."/>
            <person name="Kuo A."/>
            <person name="Kohler A."/>
            <person name="Daghino S."/>
            <person name="Barry K."/>
            <person name="Choi C."/>
            <person name="Cichocki N."/>
            <person name="Clum A."/>
            <person name="Copeland A."/>
            <person name="Hainaut M."/>
            <person name="Haridas S."/>
            <person name="Labutti K."/>
            <person name="Lindquist E."/>
            <person name="Lipzen A."/>
            <person name="Khouja H.-R."/>
            <person name="Murat C."/>
            <person name="Ohm R."/>
            <person name="Olson A."/>
            <person name="Spatafora J."/>
            <person name="Veneault-Fourrey C."/>
            <person name="Henrissat B."/>
            <person name="Grigoriev I."/>
            <person name="Martin F."/>
            <person name="Perotto S."/>
        </authorList>
    </citation>
    <scope>NUCLEOTIDE SEQUENCE [LARGE SCALE GENOMIC DNA]</scope>
    <source>
        <strain evidence="3 4">E</strain>
    </source>
</reference>
<dbReference type="Proteomes" id="UP000235371">
    <property type="component" value="Unassembled WGS sequence"/>
</dbReference>
<name>A0A2J6SZJ9_9HELO</name>
<evidence type="ECO:0000313" key="3">
    <source>
        <dbReference type="EMBL" id="PMD56210.1"/>
    </source>
</evidence>
<proteinExistence type="predicted"/>
<accession>A0A2J6SZJ9</accession>
<dbReference type="OrthoDB" id="3565444at2759"/>
<feature type="compositionally biased region" description="Polar residues" evidence="1">
    <location>
        <begin position="353"/>
        <end position="371"/>
    </location>
</feature>
<feature type="region of interest" description="Disordered" evidence="1">
    <location>
        <begin position="353"/>
        <end position="380"/>
    </location>
</feature>
<evidence type="ECO:0000313" key="4">
    <source>
        <dbReference type="Proteomes" id="UP000235371"/>
    </source>
</evidence>